<organism evidence="9 10">
    <name type="scientific">Candidatus Desulfovibrio intestinavium</name>
    <dbReference type="NCBI Taxonomy" id="2838534"/>
    <lineage>
        <taxon>Bacteria</taxon>
        <taxon>Pseudomonadati</taxon>
        <taxon>Thermodesulfobacteriota</taxon>
        <taxon>Desulfovibrionia</taxon>
        <taxon>Desulfovibrionales</taxon>
        <taxon>Desulfovibrionaceae</taxon>
        <taxon>Desulfovibrio</taxon>
    </lineage>
</organism>
<proteinExistence type="predicted"/>
<dbReference type="Pfam" id="PF06990">
    <property type="entry name" value="Gal-3-0_sulfotr"/>
    <property type="match status" value="1"/>
</dbReference>
<dbReference type="GO" id="GO:0017095">
    <property type="term" value="F:heparan sulfate 6-sulfotransferase activity"/>
    <property type="evidence" value="ECO:0007669"/>
    <property type="project" value="TreeGrafter"/>
</dbReference>
<keyword evidence="3" id="KW-0812">Transmembrane</keyword>
<keyword evidence="6" id="KW-0333">Golgi apparatus</keyword>
<keyword evidence="4" id="KW-0735">Signal-anchor</keyword>
<dbReference type="PANTHER" id="PTHR12812:SF0">
    <property type="entry name" value="HEPARAN-SULFATE 6-O-SULFOTRANSFERASE"/>
    <property type="match status" value="1"/>
</dbReference>
<reference evidence="9" key="1">
    <citation type="journal article" date="2021" name="PeerJ">
        <title>Extensive microbial diversity within the chicken gut microbiome revealed by metagenomics and culture.</title>
        <authorList>
            <person name="Gilroy R."/>
            <person name="Ravi A."/>
            <person name="Getino M."/>
            <person name="Pursley I."/>
            <person name="Horton D.L."/>
            <person name="Alikhan N.F."/>
            <person name="Baker D."/>
            <person name="Gharbi K."/>
            <person name="Hall N."/>
            <person name="Watson M."/>
            <person name="Adriaenssens E.M."/>
            <person name="Foster-Nyarko E."/>
            <person name="Jarju S."/>
            <person name="Secka A."/>
            <person name="Antonio M."/>
            <person name="Oren A."/>
            <person name="Chaudhuri R.R."/>
            <person name="La Ragione R."/>
            <person name="Hildebrand F."/>
            <person name="Pallen M.J."/>
        </authorList>
    </citation>
    <scope>NUCLEOTIDE SEQUENCE</scope>
    <source>
        <strain evidence="9">5032</strain>
    </source>
</reference>
<keyword evidence="7" id="KW-0472">Membrane</keyword>
<dbReference type="InterPro" id="IPR010635">
    <property type="entry name" value="Heparan_SO4-6-sulfoTrfase"/>
</dbReference>
<dbReference type="GO" id="GO:0009247">
    <property type="term" value="P:glycolipid biosynthetic process"/>
    <property type="evidence" value="ECO:0007669"/>
    <property type="project" value="InterPro"/>
</dbReference>
<accession>A0A9D2HPL6</accession>
<evidence type="ECO:0000313" key="9">
    <source>
        <dbReference type="EMBL" id="HJA79594.1"/>
    </source>
</evidence>
<evidence type="ECO:0000256" key="4">
    <source>
        <dbReference type="ARBA" id="ARBA00022968"/>
    </source>
</evidence>
<dbReference type="GO" id="GO:0001733">
    <property type="term" value="F:galactosylceramide sulfotransferase activity"/>
    <property type="evidence" value="ECO:0007669"/>
    <property type="project" value="InterPro"/>
</dbReference>
<dbReference type="EMBL" id="DWZD01000046">
    <property type="protein sequence ID" value="HJA79594.1"/>
    <property type="molecule type" value="Genomic_DNA"/>
</dbReference>
<evidence type="ECO:0000256" key="2">
    <source>
        <dbReference type="ARBA" id="ARBA00022679"/>
    </source>
</evidence>
<evidence type="ECO:0000256" key="8">
    <source>
        <dbReference type="ARBA" id="ARBA00023180"/>
    </source>
</evidence>
<keyword evidence="8" id="KW-0325">Glycoprotein</keyword>
<evidence type="ECO:0000313" key="10">
    <source>
        <dbReference type="Proteomes" id="UP000823821"/>
    </source>
</evidence>
<dbReference type="InterPro" id="IPR009729">
    <property type="entry name" value="Gal-3-0_sulfotransfrase"/>
</dbReference>
<dbReference type="Proteomes" id="UP000823821">
    <property type="component" value="Unassembled WGS sequence"/>
</dbReference>
<dbReference type="GO" id="GO:0016020">
    <property type="term" value="C:membrane"/>
    <property type="evidence" value="ECO:0007669"/>
    <property type="project" value="InterPro"/>
</dbReference>
<protein>
    <submittedName>
        <fullName evidence="9">Sulfotransferase family 2 domain-containing protein</fullName>
    </submittedName>
</protein>
<name>A0A9D2HPL6_9BACT</name>
<dbReference type="AlphaFoldDB" id="A0A9D2HPL6"/>
<evidence type="ECO:0000256" key="5">
    <source>
        <dbReference type="ARBA" id="ARBA00022989"/>
    </source>
</evidence>
<dbReference type="Gene3D" id="3.40.50.300">
    <property type="entry name" value="P-loop containing nucleotide triphosphate hydrolases"/>
    <property type="match status" value="1"/>
</dbReference>
<evidence type="ECO:0000256" key="7">
    <source>
        <dbReference type="ARBA" id="ARBA00023136"/>
    </source>
</evidence>
<keyword evidence="2" id="KW-0808">Transferase</keyword>
<evidence type="ECO:0000256" key="6">
    <source>
        <dbReference type="ARBA" id="ARBA00023034"/>
    </source>
</evidence>
<sequence length="278" mass="31939">MEPMLFFLHLPRTGGTTLNSVLRANFAPEAILSIYRREDYARCRELTDAELAPIRLIIGHLMPQSVHPPRFYDREIRIFTLLREPVARIISEYRFQKLWPKNHLYARLNDGSVSFRDYLTSREKGLRYRGRNFMTHTLAHCFREDVPGDELLDLARHNLEHLFFFGVQDHFDASLLMLADRIGLKELFYEPQNMLNPAGLAPVSAEDRALAAECNSLDAALYRWARERVEADMAAAGPGLAARLKLFQAVNARFQKICRRINQDAALNENSAIINPKG</sequence>
<evidence type="ECO:0000256" key="1">
    <source>
        <dbReference type="ARBA" id="ARBA00004323"/>
    </source>
</evidence>
<dbReference type="SUPFAM" id="SSF52540">
    <property type="entry name" value="P-loop containing nucleoside triphosphate hydrolases"/>
    <property type="match status" value="1"/>
</dbReference>
<dbReference type="InterPro" id="IPR027417">
    <property type="entry name" value="P-loop_NTPase"/>
</dbReference>
<reference evidence="9" key="2">
    <citation type="submission" date="2021-04" db="EMBL/GenBank/DDBJ databases">
        <authorList>
            <person name="Gilroy R."/>
        </authorList>
    </citation>
    <scope>NUCLEOTIDE SEQUENCE</scope>
    <source>
        <strain evidence="9">5032</strain>
    </source>
</reference>
<keyword evidence="5" id="KW-1133">Transmembrane helix</keyword>
<comment type="subcellular location">
    <subcellularLocation>
        <location evidence="1">Golgi apparatus membrane</location>
        <topology evidence="1">Single-pass type II membrane protein</topology>
    </subcellularLocation>
</comment>
<comment type="caution">
    <text evidence="9">The sequence shown here is derived from an EMBL/GenBank/DDBJ whole genome shotgun (WGS) entry which is preliminary data.</text>
</comment>
<gene>
    <name evidence="9" type="ORF">H9784_08550</name>
</gene>
<evidence type="ECO:0000256" key="3">
    <source>
        <dbReference type="ARBA" id="ARBA00022692"/>
    </source>
</evidence>
<dbReference type="PANTHER" id="PTHR12812">
    <property type="entry name" value="HEPARAN SULFATE 6-O-SULFOTRANSFERASE 3"/>
    <property type="match status" value="1"/>
</dbReference>